<dbReference type="Gene3D" id="3.90.930.1">
    <property type="match status" value="1"/>
</dbReference>
<dbReference type="InterPro" id="IPR011652">
    <property type="entry name" value="MORN_2"/>
</dbReference>
<protein>
    <recommendedName>
        <fullName evidence="4">Toxin-antitoxin system YwqK family antitoxin</fullName>
    </recommendedName>
</protein>
<dbReference type="Gene3D" id="2.20.110.10">
    <property type="entry name" value="Histone H3 K4-specific methyltransferase SET7/9 N-terminal domain"/>
    <property type="match status" value="1"/>
</dbReference>
<name>A0ABP8EAR6_9FLAO</name>
<evidence type="ECO:0000313" key="2">
    <source>
        <dbReference type="EMBL" id="GAA4269326.1"/>
    </source>
</evidence>
<organism evidence="2 3">
    <name type="scientific">Hyunsoonleella aestuarii</name>
    <dbReference type="NCBI Taxonomy" id="912802"/>
    <lineage>
        <taxon>Bacteria</taxon>
        <taxon>Pseudomonadati</taxon>
        <taxon>Bacteroidota</taxon>
        <taxon>Flavobacteriia</taxon>
        <taxon>Flavobacteriales</taxon>
        <taxon>Flavobacteriaceae</taxon>
    </lineage>
</organism>
<dbReference type="Pfam" id="PF07661">
    <property type="entry name" value="MORN_2"/>
    <property type="match status" value="5"/>
</dbReference>
<keyword evidence="1" id="KW-0732">Signal</keyword>
<evidence type="ECO:0000256" key="1">
    <source>
        <dbReference type="SAM" id="SignalP"/>
    </source>
</evidence>
<sequence length="298" mass="34347">MVKQKLLLLSLLCFYITLGQNINNKDVAIASLDDVIDIRGLIYYKADSSLVTGKVIRYNRKKESKRYIMVRKGKPDKLGWIYENEKKYVKPEESALGTILTVAAVTTGLVMEVSGNNIDVPFPDSNNIKNDNNRLIENEITPLLNYNKEISVKANDNMLQRNEISKNLQLNENSDIIEKPTEGPYQKKHEDGQIEIEGNYIDGLMNGVWKTYYSNGKIKSKGVYIDGKQNGIWEEYYENGQLKRKVNYKSGVKNSLWVQYHSNGQIWGEGYYKDGRMVGEWNYYYENGNLILSENYDN</sequence>
<keyword evidence="3" id="KW-1185">Reference proteome</keyword>
<dbReference type="EMBL" id="BAABAV010000001">
    <property type="protein sequence ID" value="GAA4269326.1"/>
    <property type="molecule type" value="Genomic_DNA"/>
</dbReference>
<dbReference type="SUPFAM" id="SSF82185">
    <property type="entry name" value="Histone H3 K4-specific methyltransferase SET7/9 N-terminal domain"/>
    <property type="match status" value="1"/>
</dbReference>
<dbReference type="RefSeq" id="WP_139000763.1">
    <property type="nucleotide sequence ID" value="NZ_BAABAV010000001.1"/>
</dbReference>
<reference evidence="3" key="1">
    <citation type="journal article" date="2019" name="Int. J. Syst. Evol. Microbiol.">
        <title>The Global Catalogue of Microorganisms (GCM) 10K type strain sequencing project: providing services to taxonomists for standard genome sequencing and annotation.</title>
        <authorList>
            <consortium name="The Broad Institute Genomics Platform"/>
            <consortium name="The Broad Institute Genome Sequencing Center for Infectious Disease"/>
            <person name="Wu L."/>
            <person name="Ma J."/>
        </authorList>
    </citation>
    <scope>NUCLEOTIDE SEQUENCE [LARGE SCALE GENOMIC DNA]</scope>
    <source>
        <strain evidence="3">JCM 17452</strain>
    </source>
</reference>
<dbReference type="PANTHER" id="PTHR33706:SF1">
    <property type="entry name" value="TPR REPEAT PROTEIN"/>
    <property type="match status" value="1"/>
</dbReference>
<feature type="chain" id="PRO_5045746309" description="Toxin-antitoxin system YwqK family antitoxin" evidence="1">
    <location>
        <begin position="20"/>
        <end position="298"/>
    </location>
</feature>
<accession>A0ABP8EAR6</accession>
<dbReference type="Proteomes" id="UP001500027">
    <property type="component" value="Unassembled WGS sequence"/>
</dbReference>
<proteinExistence type="predicted"/>
<comment type="caution">
    <text evidence="2">The sequence shown here is derived from an EMBL/GenBank/DDBJ whole genome shotgun (WGS) entry which is preliminary data.</text>
</comment>
<evidence type="ECO:0008006" key="4">
    <source>
        <dbReference type="Google" id="ProtNLM"/>
    </source>
</evidence>
<gene>
    <name evidence="2" type="ORF">GCM10022257_14270</name>
</gene>
<dbReference type="PANTHER" id="PTHR33706">
    <property type="entry name" value="MORN VARIANT REPEAT PROTEIN"/>
    <property type="match status" value="1"/>
</dbReference>
<feature type="signal peptide" evidence="1">
    <location>
        <begin position="1"/>
        <end position="19"/>
    </location>
</feature>
<evidence type="ECO:0000313" key="3">
    <source>
        <dbReference type="Proteomes" id="UP001500027"/>
    </source>
</evidence>